<dbReference type="PANTHER" id="PTHR24148:SF64">
    <property type="entry name" value="HETEROKARYON INCOMPATIBILITY DOMAIN-CONTAINING PROTEIN"/>
    <property type="match status" value="1"/>
</dbReference>
<dbReference type="EMBL" id="NHYD01001360">
    <property type="protein sequence ID" value="PPQ91384.1"/>
    <property type="molecule type" value="Genomic_DNA"/>
</dbReference>
<evidence type="ECO:0000259" key="1">
    <source>
        <dbReference type="Pfam" id="PF06985"/>
    </source>
</evidence>
<dbReference type="PANTHER" id="PTHR24148">
    <property type="entry name" value="ANKYRIN REPEAT DOMAIN-CONTAINING PROTEIN 39 HOMOLOG-RELATED"/>
    <property type="match status" value="1"/>
</dbReference>
<dbReference type="InterPro" id="IPR010730">
    <property type="entry name" value="HET"/>
</dbReference>
<organism evidence="2 3">
    <name type="scientific">Psilocybe cyanescens</name>
    <dbReference type="NCBI Taxonomy" id="93625"/>
    <lineage>
        <taxon>Eukaryota</taxon>
        <taxon>Fungi</taxon>
        <taxon>Dikarya</taxon>
        <taxon>Basidiomycota</taxon>
        <taxon>Agaricomycotina</taxon>
        <taxon>Agaricomycetes</taxon>
        <taxon>Agaricomycetidae</taxon>
        <taxon>Agaricales</taxon>
        <taxon>Agaricineae</taxon>
        <taxon>Strophariaceae</taxon>
        <taxon>Psilocybe</taxon>
    </lineage>
</organism>
<dbReference type="OrthoDB" id="5303367at2759"/>
<sequence>MAAFWGVSSFAFAIVSSRKYDGFLKPGSHYLAPQQPRFNHRKTSFNPVDIPLYLPLDSTQDCIRLLVLNPGQGSEGIDCSLAVVSLARDPSYTALSYTWGSPIRRSASLWTFRGIIQYLRDRAEQTRSHPPTIVIDGHRVSITPNLESALQHLRHPSLPLVIWVDAVCINQGDNEEKEHQVNLMRKIYTQAKTTFVWLGPAADESEKAIDFIARTDSIKVTDPTFKIEDLSPPWTALQALFARSWWSRVWVIQEVFLSKDIIVKCGRQEIPFETFHRLALKEYLVRRRLRNDLAFGDQYKTTSRWTFIPPTIPFYKLLANWPFTRREVQSLKGMGLWEGIKATLSFSSTMPRDKVYGILGLCTTSDRGAIKVDYTQQKTDGEVYKDAVEYVITSQNHLQPLQFVQRSSRKTMILPSWVPDFSSHGFSQLSEGLTASNFHANDDSTSWMHLIHPSLSRLPPIVMSLFLRLSSRFFPQVQEHEGFSGSTVCAALSDNRGVLTVRGILWDTISFADPAPQGQIYRESDSIYLDRESRSTITDELRLLEASRRWEQQVAAHKANPYRTSEGRYRAFWKTLVGNRFRGSNGLILPPTNANISYEILTKRRPVPADFNIQSPLFLEMCLFQGRMAILASERAFIITDRGFLGMAPDESRPGDVVCVLQGGEVPFVLRPQENDCWELIGECYLHGIMEGKAVKKAKPKDVRVFHLI</sequence>
<keyword evidence="3" id="KW-1185">Reference proteome</keyword>
<dbReference type="Pfam" id="PF06985">
    <property type="entry name" value="HET"/>
    <property type="match status" value="1"/>
</dbReference>
<gene>
    <name evidence="2" type="ORF">CVT25_004151</name>
</gene>
<feature type="domain" description="Heterokaryon incompatibility" evidence="1">
    <location>
        <begin position="92"/>
        <end position="254"/>
    </location>
</feature>
<evidence type="ECO:0000313" key="2">
    <source>
        <dbReference type="EMBL" id="PPQ91384.1"/>
    </source>
</evidence>
<proteinExistence type="predicted"/>
<dbReference type="STRING" id="93625.A0A409XKW4"/>
<dbReference type="InParanoid" id="A0A409XKW4"/>
<protein>
    <recommendedName>
        <fullName evidence="1">Heterokaryon incompatibility domain-containing protein</fullName>
    </recommendedName>
</protein>
<dbReference type="AlphaFoldDB" id="A0A409XKW4"/>
<reference evidence="2 3" key="1">
    <citation type="journal article" date="2018" name="Evol. Lett.">
        <title>Horizontal gene cluster transfer increased hallucinogenic mushroom diversity.</title>
        <authorList>
            <person name="Reynolds H.T."/>
            <person name="Vijayakumar V."/>
            <person name="Gluck-Thaler E."/>
            <person name="Korotkin H.B."/>
            <person name="Matheny P.B."/>
            <person name="Slot J.C."/>
        </authorList>
    </citation>
    <scope>NUCLEOTIDE SEQUENCE [LARGE SCALE GENOMIC DNA]</scope>
    <source>
        <strain evidence="2 3">2631</strain>
    </source>
</reference>
<evidence type="ECO:0000313" key="3">
    <source>
        <dbReference type="Proteomes" id="UP000283269"/>
    </source>
</evidence>
<dbReference type="Proteomes" id="UP000283269">
    <property type="component" value="Unassembled WGS sequence"/>
</dbReference>
<dbReference type="Pfam" id="PF26639">
    <property type="entry name" value="Het-6_barrel"/>
    <property type="match status" value="1"/>
</dbReference>
<comment type="caution">
    <text evidence="2">The sequence shown here is derived from an EMBL/GenBank/DDBJ whole genome shotgun (WGS) entry which is preliminary data.</text>
</comment>
<dbReference type="InterPro" id="IPR052895">
    <property type="entry name" value="HetReg/Transcr_Mod"/>
</dbReference>
<accession>A0A409XKW4</accession>
<name>A0A409XKW4_PSICY</name>